<dbReference type="Gene3D" id="3.40.630.30">
    <property type="match status" value="1"/>
</dbReference>
<dbReference type="KEGG" id="ehx:EMIHUDRAFT_459372"/>
<dbReference type="PROSITE" id="PS51186">
    <property type="entry name" value="GNAT"/>
    <property type="match status" value="1"/>
</dbReference>
<dbReference type="Pfam" id="PF13508">
    <property type="entry name" value="Acetyltransf_7"/>
    <property type="match status" value="1"/>
</dbReference>
<proteinExistence type="predicted"/>
<keyword evidence="3" id="KW-1185">Reference proteome</keyword>
<dbReference type="SUPFAM" id="SSF55729">
    <property type="entry name" value="Acyl-CoA N-acyltransferases (Nat)"/>
    <property type="match status" value="1"/>
</dbReference>
<dbReference type="PANTHER" id="PTHR42791:SF1">
    <property type="entry name" value="N-ACETYLTRANSFERASE DOMAIN-CONTAINING PROTEIN"/>
    <property type="match status" value="1"/>
</dbReference>
<protein>
    <recommendedName>
        <fullName evidence="1">N-acetyltransferase domain-containing protein</fullName>
    </recommendedName>
</protein>
<accession>A0A0D3IV47</accession>
<sequence length="227" mass="25300">MKGRAGSPGNWSTWTATEALSLCTLPPESLREASRLAAAAFETSPPYVALCGDCDRAWRLQFLQWFFERNFRIRAAGPVNRAVFRDGRLVAFFMFVTPNVPDIGLLDMLRTGLLQAPFLFGPGVVKRLLSLKAEYERVEQEIIAAHGNPPVCRLERMVVHPDAQGMGIGSYALGLALKEADAAGLPVLLSTQEERNVRFYSRLGFEVVRTDSHDAYTSWAMLRQPVR</sequence>
<dbReference type="OMA" id="FRSTIME"/>
<dbReference type="GO" id="GO:0016747">
    <property type="term" value="F:acyltransferase activity, transferring groups other than amino-acyl groups"/>
    <property type="evidence" value="ECO:0007669"/>
    <property type="project" value="InterPro"/>
</dbReference>
<dbReference type="PANTHER" id="PTHR42791">
    <property type="entry name" value="GNAT FAMILY ACETYLTRANSFERASE"/>
    <property type="match status" value="1"/>
</dbReference>
<evidence type="ECO:0000313" key="3">
    <source>
        <dbReference type="Proteomes" id="UP000013827"/>
    </source>
</evidence>
<organism evidence="2 3">
    <name type="scientific">Emiliania huxleyi (strain CCMP1516)</name>
    <dbReference type="NCBI Taxonomy" id="280463"/>
    <lineage>
        <taxon>Eukaryota</taxon>
        <taxon>Haptista</taxon>
        <taxon>Haptophyta</taxon>
        <taxon>Prymnesiophyceae</taxon>
        <taxon>Isochrysidales</taxon>
        <taxon>Noelaerhabdaceae</taxon>
        <taxon>Emiliania</taxon>
    </lineage>
</organism>
<dbReference type="InterPro" id="IPR000182">
    <property type="entry name" value="GNAT_dom"/>
</dbReference>
<dbReference type="RefSeq" id="XP_005767561.1">
    <property type="nucleotide sequence ID" value="XM_005767504.1"/>
</dbReference>
<dbReference type="CDD" id="cd04301">
    <property type="entry name" value="NAT_SF"/>
    <property type="match status" value="1"/>
</dbReference>
<dbReference type="GeneID" id="17261285"/>
<dbReference type="AlphaFoldDB" id="A0A0D3IV47"/>
<dbReference type="EnsemblProtists" id="EOD15132">
    <property type="protein sequence ID" value="EOD15132"/>
    <property type="gene ID" value="EMIHUDRAFT_459372"/>
</dbReference>
<evidence type="ECO:0000313" key="2">
    <source>
        <dbReference type="EnsemblProtists" id="EOD15132"/>
    </source>
</evidence>
<dbReference type="HOGENOM" id="CLU_060131_7_1_1"/>
<dbReference type="InterPro" id="IPR052523">
    <property type="entry name" value="Trichothecene_AcTrans"/>
</dbReference>
<dbReference type="InterPro" id="IPR016181">
    <property type="entry name" value="Acyl_CoA_acyltransferase"/>
</dbReference>
<dbReference type="STRING" id="2903.R1BZB9"/>
<evidence type="ECO:0000259" key="1">
    <source>
        <dbReference type="PROSITE" id="PS51186"/>
    </source>
</evidence>
<dbReference type="eggNOG" id="ENOG502SFCH">
    <property type="taxonomic scope" value="Eukaryota"/>
</dbReference>
<name>A0A0D3IV47_EMIH1</name>
<feature type="domain" description="N-acetyltransferase" evidence="1">
    <location>
        <begin position="93"/>
        <end position="223"/>
    </location>
</feature>
<reference evidence="3" key="1">
    <citation type="journal article" date="2013" name="Nature">
        <title>Pan genome of the phytoplankton Emiliania underpins its global distribution.</title>
        <authorList>
            <person name="Read B.A."/>
            <person name="Kegel J."/>
            <person name="Klute M.J."/>
            <person name="Kuo A."/>
            <person name="Lefebvre S.C."/>
            <person name="Maumus F."/>
            <person name="Mayer C."/>
            <person name="Miller J."/>
            <person name="Monier A."/>
            <person name="Salamov A."/>
            <person name="Young J."/>
            <person name="Aguilar M."/>
            <person name="Claverie J.M."/>
            <person name="Frickenhaus S."/>
            <person name="Gonzalez K."/>
            <person name="Herman E.K."/>
            <person name="Lin Y.C."/>
            <person name="Napier J."/>
            <person name="Ogata H."/>
            <person name="Sarno A.F."/>
            <person name="Shmutz J."/>
            <person name="Schroeder D."/>
            <person name="de Vargas C."/>
            <person name="Verret F."/>
            <person name="von Dassow P."/>
            <person name="Valentin K."/>
            <person name="Van de Peer Y."/>
            <person name="Wheeler G."/>
            <person name="Dacks J.B."/>
            <person name="Delwiche C.F."/>
            <person name="Dyhrman S.T."/>
            <person name="Glockner G."/>
            <person name="John U."/>
            <person name="Richards T."/>
            <person name="Worden A.Z."/>
            <person name="Zhang X."/>
            <person name="Grigoriev I.V."/>
            <person name="Allen A.E."/>
            <person name="Bidle K."/>
            <person name="Borodovsky M."/>
            <person name="Bowler C."/>
            <person name="Brownlee C."/>
            <person name="Cock J.M."/>
            <person name="Elias M."/>
            <person name="Gladyshev V.N."/>
            <person name="Groth M."/>
            <person name="Guda C."/>
            <person name="Hadaegh A."/>
            <person name="Iglesias-Rodriguez M.D."/>
            <person name="Jenkins J."/>
            <person name="Jones B.M."/>
            <person name="Lawson T."/>
            <person name="Leese F."/>
            <person name="Lindquist E."/>
            <person name="Lobanov A."/>
            <person name="Lomsadze A."/>
            <person name="Malik S.B."/>
            <person name="Marsh M.E."/>
            <person name="Mackinder L."/>
            <person name="Mock T."/>
            <person name="Mueller-Roeber B."/>
            <person name="Pagarete A."/>
            <person name="Parker M."/>
            <person name="Probert I."/>
            <person name="Quesneville H."/>
            <person name="Raines C."/>
            <person name="Rensing S.A."/>
            <person name="Riano-Pachon D.M."/>
            <person name="Richier S."/>
            <person name="Rokitta S."/>
            <person name="Shiraiwa Y."/>
            <person name="Soanes D.M."/>
            <person name="van der Giezen M."/>
            <person name="Wahlund T.M."/>
            <person name="Williams B."/>
            <person name="Wilson W."/>
            <person name="Wolfe G."/>
            <person name="Wurch L.L."/>
        </authorList>
    </citation>
    <scope>NUCLEOTIDE SEQUENCE</scope>
</reference>
<dbReference type="Proteomes" id="UP000013827">
    <property type="component" value="Unassembled WGS sequence"/>
</dbReference>
<reference evidence="2" key="2">
    <citation type="submission" date="2024-10" db="UniProtKB">
        <authorList>
            <consortium name="EnsemblProtists"/>
        </authorList>
    </citation>
    <scope>IDENTIFICATION</scope>
</reference>
<dbReference type="PaxDb" id="2903-EOD15132"/>